<sequence>GNNIRIQDPCPAGQQQLMDLDVWLGHLPKHCTTESGCKLSFEFLKSDMKSLLIDLLSQPHQEKQPLPANCELGISDIKIICMIKGRLALPL</sequence>
<evidence type="ECO:0000313" key="2">
    <source>
        <dbReference type="Proteomes" id="UP000015105"/>
    </source>
</evidence>
<evidence type="ECO:0000313" key="1">
    <source>
        <dbReference type="EnsemblPlants" id="AET5Gv21174700.14"/>
    </source>
</evidence>
<name>A0A453MGG2_AEGTS</name>
<organism evidence="1 2">
    <name type="scientific">Aegilops tauschii subsp. strangulata</name>
    <name type="common">Goatgrass</name>
    <dbReference type="NCBI Taxonomy" id="200361"/>
    <lineage>
        <taxon>Eukaryota</taxon>
        <taxon>Viridiplantae</taxon>
        <taxon>Streptophyta</taxon>
        <taxon>Embryophyta</taxon>
        <taxon>Tracheophyta</taxon>
        <taxon>Spermatophyta</taxon>
        <taxon>Magnoliopsida</taxon>
        <taxon>Liliopsida</taxon>
        <taxon>Poales</taxon>
        <taxon>Poaceae</taxon>
        <taxon>BOP clade</taxon>
        <taxon>Pooideae</taxon>
        <taxon>Triticodae</taxon>
        <taxon>Triticeae</taxon>
        <taxon>Triticinae</taxon>
        <taxon>Aegilops</taxon>
    </lineage>
</organism>
<dbReference type="Gramene" id="AET5Gv21174700.14">
    <property type="protein sequence ID" value="AET5Gv21174700.14"/>
    <property type="gene ID" value="AET5Gv21174700"/>
</dbReference>
<reference evidence="1" key="3">
    <citation type="journal article" date="2017" name="Nature">
        <title>Genome sequence of the progenitor of the wheat D genome Aegilops tauschii.</title>
        <authorList>
            <person name="Luo M.C."/>
            <person name="Gu Y.Q."/>
            <person name="Puiu D."/>
            <person name="Wang H."/>
            <person name="Twardziok S.O."/>
            <person name="Deal K.R."/>
            <person name="Huo N."/>
            <person name="Zhu T."/>
            <person name="Wang L."/>
            <person name="Wang Y."/>
            <person name="McGuire P.E."/>
            <person name="Liu S."/>
            <person name="Long H."/>
            <person name="Ramasamy R.K."/>
            <person name="Rodriguez J.C."/>
            <person name="Van S.L."/>
            <person name="Yuan L."/>
            <person name="Wang Z."/>
            <person name="Xia Z."/>
            <person name="Xiao L."/>
            <person name="Anderson O.D."/>
            <person name="Ouyang S."/>
            <person name="Liang Y."/>
            <person name="Zimin A.V."/>
            <person name="Pertea G."/>
            <person name="Qi P."/>
            <person name="Bennetzen J.L."/>
            <person name="Dai X."/>
            <person name="Dawson M.W."/>
            <person name="Muller H.G."/>
            <person name="Kugler K."/>
            <person name="Rivarola-Duarte L."/>
            <person name="Spannagl M."/>
            <person name="Mayer K.F.X."/>
            <person name="Lu F.H."/>
            <person name="Bevan M.W."/>
            <person name="Leroy P."/>
            <person name="Li P."/>
            <person name="You F.M."/>
            <person name="Sun Q."/>
            <person name="Liu Z."/>
            <person name="Lyons E."/>
            <person name="Wicker T."/>
            <person name="Salzberg S.L."/>
            <person name="Devos K.M."/>
            <person name="Dvorak J."/>
        </authorList>
    </citation>
    <scope>NUCLEOTIDE SEQUENCE [LARGE SCALE GENOMIC DNA]</scope>
    <source>
        <strain evidence="1">cv. AL8/78</strain>
    </source>
</reference>
<accession>A0A453MGG2</accession>
<reference evidence="2" key="1">
    <citation type="journal article" date="2014" name="Science">
        <title>Ancient hybridizations among the ancestral genomes of bread wheat.</title>
        <authorList>
            <consortium name="International Wheat Genome Sequencing Consortium,"/>
            <person name="Marcussen T."/>
            <person name="Sandve S.R."/>
            <person name="Heier L."/>
            <person name="Spannagl M."/>
            <person name="Pfeifer M."/>
            <person name="Jakobsen K.S."/>
            <person name="Wulff B.B."/>
            <person name="Steuernagel B."/>
            <person name="Mayer K.F."/>
            <person name="Olsen O.A."/>
        </authorList>
    </citation>
    <scope>NUCLEOTIDE SEQUENCE [LARGE SCALE GENOMIC DNA]</scope>
    <source>
        <strain evidence="2">cv. AL8/78</strain>
    </source>
</reference>
<reference evidence="1" key="4">
    <citation type="submission" date="2019-03" db="UniProtKB">
        <authorList>
            <consortium name="EnsemblPlants"/>
        </authorList>
    </citation>
    <scope>IDENTIFICATION</scope>
</reference>
<reference evidence="1" key="5">
    <citation type="journal article" date="2021" name="G3 (Bethesda)">
        <title>Aegilops tauschii genome assembly Aet v5.0 features greater sequence contiguity and improved annotation.</title>
        <authorList>
            <person name="Wang L."/>
            <person name="Zhu T."/>
            <person name="Rodriguez J.C."/>
            <person name="Deal K.R."/>
            <person name="Dubcovsky J."/>
            <person name="McGuire P.E."/>
            <person name="Lux T."/>
            <person name="Spannagl M."/>
            <person name="Mayer K.F.X."/>
            <person name="Baldrich P."/>
            <person name="Meyers B.C."/>
            <person name="Huo N."/>
            <person name="Gu Y.Q."/>
            <person name="Zhou H."/>
            <person name="Devos K.M."/>
            <person name="Bennetzen J.L."/>
            <person name="Unver T."/>
            <person name="Budak H."/>
            <person name="Gulick P.J."/>
            <person name="Galiba G."/>
            <person name="Kalapos B."/>
            <person name="Nelson D.R."/>
            <person name="Li P."/>
            <person name="You F.M."/>
            <person name="Luo M.C."/>
            <person name="Dvorak J."/>
        </authorList>
    </citation>
    <scope>NUCLEOTIDE SEQUENCE [LARGE SCALE GENOMIC DNA]</scope>
    <source>
        <strain evidence="1">cv. AL8/78</strain>
    </source>
</reference>
<protein>
    <submittedName>
        <fullName evidence="1">Uncharacterized protein</fullName>
    </submittedName>
</protein>
<reference evidence="2" key="2">
    <citation type="journal article" date="2017" name="Nat. Plants">
        <title>The Aegilops tauschii genome reveals multiple impacts of transposons.</title>
        <authorList>
            <person name="Zhao G."/>
            <person name="Zou C."/>
            <person name="Li K."/>
            <person name="Wang K."/>
            <person name="Li T."/>
            <person name="Gao L."/>
            <person name="Zhang X."/>
            <person name="Wang H."/>
            <person name="Yang Z."/>
            <person name="Liu X."/>
            <person name="Jiang W."/>
            <person name="Mao L."/>
            <person name="Kong X."/>
            <person name="Jiao Y."/>
            <person name="Jia J."/>
        </authorList>
    </citation>
    <scope>NUCLEOTIDE SEQUENCE [LARGE SCALE GENOMIC DNA]</scope>
    <source>
        <strain evidence="2">cv. AL8/78</strain>
    </source>
</reference>
<proteinExistence type="predicted"/>
<keyword evidence="2" id="KW-1185">Reference proteome</keyword>
<dbReference type="Proteomes" id="UP000015105">
    <property type="component" value="Chromosome 5D"/>
</dbReference>
<dbReference type="AlphaFoldDB" id="A0A453MGG2"/>
<dbReference type="EnsemblPlants" id="AET5Gv21174700.14">
    <property type="protein sequence ID" value="AET5Gv21174700.14"/>
    <property type="gene ID" value="AET5Gv21174700"/>
</dbReference>